<dbReference type="InParanoid" id="A0A2N3NG18"/>
<dbReference type="InterPro" id="IPR000014">
    <property type="entry name" value="PAS"/>
</dbReference>
<dbReference type="PANTHER" id="PTHR47429:SF7">
    <property type="entry name" value="GATA-FACTOR"/>
    <property type="match status" value="1"/>
</dbReference>
<dbReference type="AlphaFoldDB" id="A0A2N3NG18"/>
<evidence type="ECO:0000313" key="5">
    <source>
        <dbReference type="EMBL" id="PKS11378.1"/>
    </source>
</evidence>
<keyword evidence="1" id="KW-0285">Flavoprotein</keyword>
<keyword evidence="3" id="KW-0157">Chromophore</keyword>
<evidence type="ECO:0000256" key="3">
    <source>
        <dbReference type="ARBA" id="ARBA00022991"/>
    </source>
</evidence>
<proteinExistence type="predicted"/>
<dbReference type="InterPro" id="IPR035965">
    <property type="entry name" value="PAS-like_dom_sf"/>
</dbReference>
<reference evidence="5 6" key="1">
    <citation type="journal article" date="2017" name="G3 (Bethesda)">
        <title>First Draft Genome Sequence of the Pathogenic Fungus Lomentospora prolificans (Formerly Scedosporium prolificans).</title>
        <authorList>
            <person name="Luo R."/>
            <person name="Zimin A."/>
            <person name="Workman R."/>
            <person name="Fan Y."/>
            <person name="Pertea G."/>
            <person name="Grossman N."/>
            <person name="Wear M.P."/>
            <person name="Jia B."/>
            <person name="Miller H."/>
            <person name="Casadevall A."/>
            <person name="Timp W."/>
            <person name="Zhang S.X."/>
            <person name="Salzberg S.L."/>
        </authorList>
    </citation>
    <scope>NUCLEOTIDE SEQUENCE [LARGE SCALE GENOMIC DNA]</scope>
    <source>
        <strain evidence="5 6">JHH-5317</strain>
    </source>
</reference>
<dbReference type="GO" id="GO:0005634">
    <property type="term" value="C:nucleus"/>
    <property type="evidence" value="ECO:0007669"/>
    <property type="project" value="TreeGrafter"/>
</dbReference>
<dbReference type="VEuPathDB" id="FungiDB:jhhlp_003140"/>
<evidence type="ECO:0000256" key="1">
    <source>
        <dbReference type="ARBA" id="ARBA00022630"/>
    </source>
</evidence>
<sequence length="218" mass="24646">MDSLGRTPTINYPLYSTPSFPLNYTGVYSRSGLDVMGILHLAGLAEMRPVNIFVTSPTASIPEVWSLEPGKDKSKLLTFLKIRIFSRPHPQVHLGPVDTSCSFIICDLSLPHTPIIYASGPFSQMTGYTANEVMGMNPRFMQAPAGWEVRDYRNGDRRMKECAIRMKKAVDTHREIQLKIVNFKKSGRSFVNMLTMIPIDWDGEEFRYYVGFQAEVNG</sequence>
<keyword evidence="6" id="KW-1185">Reference proteome</keyword>
<dbReference type="PANTHER" id="PTHR47429">
    <property type="entry name" value="PROTEIN TWIN LOV 1"/>
    <property type="match status" value="1"/>
</dbReference>
<dbReference type="Pfam" id="PF13426">
    <property type="entry name" value="PAS_9"/>
    <property type="match status" value="1"/>
</dbReference>
<evidence type="ECO:0000259" key="4">
    <source>
        <dbReference type="Pfam" id="PF13426"/>
    </source>
</evidence>
<keyword evidence="2" id="KW-0288">FMN</keyword>
<dbReference type="SUPFAM" id="SSF55785">
    <property type="entry name" value="PYP-like sensor domain (PAS domain)"/>
    <property type="match status" value="1"/>
</dbReference>
<organism evidence="5 6">
    <name type="scientific">Lomentospora prolificans</name>
    <dbReference type="NCBI Taxonomy" id="41688"/>
    <lineage>
        <taxon>Eukaryota</taxon>
        <taxon>Fungi</taxon>
        <taxon>Dikarya</taxon>
        <taxon>Ascomycota</taxon>
        <taxon>Pezizomycotina</taxon>
        <taxon>Sordariomycetes</taxon>
        <taxon>Hypocreomycetidae</taxon>
        <taxon>Microascales</taxon>
        <taxon>Microascaceae</taxon>
        <taxon>Lomentospora</taxon>
    </lineage>
</organism>
<evidence type="ECO:0000256" key="2">
    <source>
        <dbReference type="ARBA" id="ARBA00022643"/>
    </source>
</evidence>
<protein>
    <recommendedName>
        <fullName evidence="4">PAS domain-containing protein</fullName>
    </recommendedName>
</protein>
<comment type="caution">
    <text evidence="5">The sequence shown here is derived from an EMBL/GenBank/DDBJ whole genome shotgun (WGS) entry which is preliminary data.</text>
</comment>
<evidence type="ECO:0000313" key="6">
    <source>
        <dbReference type="Proteomes" id="UP000233524"/>
    </source>
</evidence>
<feature type="domain" description="PAS" evidence="4">
    <location>
        <begin position="103"/>
        <end position="213"/>
    </location>
</feature>
<accession>A0A2N3NG18</accession>
<gene>
    <name evidence="5" type="ORF">jhhlp_003140</name>
</gene>
<dbReference type="Gene3D" id="3.30.450.20">
    <property type="entry name" value="PAS domain"/>
    <property type="match status" value="1"/>
</dbReference>
<name>A0A2N3NG18_9PEZI</name>
<dbReference type="OrthoDB" id="447251at2759"/>
<dbReference type="EMBL" id="NLAX01000008">
    <property type="protein sequence ID" value="PKS11378.1"/>
    <property type="molecule type" value="Genomic_DNA"/>
</dbReference>
<dbReference type="STRING" id="41688.A0A2N3NG18"/>
<dbReference type="Proteomes" id="UP000233524">
    <property type="component" value="Unassembled WGS sequence"/>
</dbReference>